<evidence type="ECO:0000313" key="7">
    <source>
        <dbReference type="Proteomes" id="UP000009168"/>
    </source>
</evidence>
<dbReference type="eggNOG" id="KOG1375">
    <property type="taxonomic scope" value="Eukaryota"/>
</dbReference>
<dbReference type="AlphaFoldDB" id="Q22UN3"/>
<dbReference type="HOGENOM" id="CLU_015718_1_1_1"/>
<dbReference type="CDD" id="cd02187">
    <property type="entry name" value="beta_tubulin"/>
    <property type="match status" value="1"/>
</dbReference>
<dbReference type="InParanoid" id="Q22UN3"/>
<dbReference type="Pfam" id="PF00091">
    <property type="entry name" value="Tubulin"/>
    <property type="match status" value="1"/>
</dbReference>
<dbReference type="GO" id="GO:0005525">
    <property type="term" value="F:GTP binding"/>
    <property type="evidence" value="ECO:0007669"/>
    <property type="project" value="UniProtKB-KW"/>
</dbReference>
<keyword evidence="7" id="KW-1185">Reference proteome</keyword>
<evidence type="ECO:0000313" key="6">
    <source>
        <dbReference type="EMBL" id="EAR88937.1"/>
    </source>
</evidence>
<comment type="similarity">
    <text evidence="1">Belongs to the tubulin family.</text>
</comment>
<evidence type="ECO:0000259" key="5">
    <source>
        <dbReference type="SMART" id="SM00864"/>
    </source>
</evidence>
<dbReference type="STRING" id="312017.Q22UN3"/>
<dbReference type="InterPro" id="IPR008280">
    <property type="entry name" value="Tub_FtsZ_C"/>
</dbReference>
<dbReference type="Gene3D" id="1.10.287.600">
    <property type="entry name" value="Helix hairpin bin"/>
    <property type="match status" value="1"/>
</dbReference>
<evidence type="ECO:0000256" key="3">
    <source>
        <dbReference type="ARBA" id="ARBA00022741"/>
    </source>
</evidence>
<dbReference type="Proteomes" id="UP000009168">
    <property type="component" value="Unassembled WGS sequence"/>
</dbReference>
<dbReference type="EMBL" id="GG662828">
    <property type="protein sequence ID" value="EAR88937.1"/>
    <property type="molecule type" value="Genomic_DNA"/>
</dbReference>
<keyword evidence="3" id="KW-0547">Nucleotide-binding</keyword>
<dbReference type="OMA" id="SCCHSEY"/>
<dbReference type="InterPro" id="IPR003008">
    <property type="entry name" value="Tubulin_FtsZ_GTPase"/>
</dbReference>
<gene>
    <name evidence="6" type="ORF">TTHERM_00550910</name>
</gene>
<evidence type="ECO:0000256" key="2">
    <source>
        <dbReference type="ARBA" id="ARBA00022701"/>
    </source>
</evidence>
<protein>
    <submittedName>
        <fullName evidence="6">Tubulin/FtsZ family, GTPase domain protein</fullName>
    </submittedName>
</protein>
<sequence>MSVISIATGKCGISIQEKAWITLLKEQGINEEGFIECQNTHQGINVYFEEVKQDVYKPRSIIADLDDQEINRVQNGFLKRLFQSNTSFSKQESSQNIFPRGYYSHGAELKEEIEYEIQKQVEVCDKVDSIQVQRSLCGGAGSGLGNVISDIIMDNYFSQIIHNTLVQLPDIKDENSWNTLEIYNTILSLHSLVISDIVIPFCNSNISNMNQNSFQLQKQFNFDTINNVVSQIQPNFTCGIRYPGSINASSRKICTNLVPFARVKMMTATFLPFNYFRQNQISQLELTDMIPQTLNEKNFFFGYGNPSIITSRHIFRSSNIFEEELELQLVKLYQKQEIPAWLPNSYSFQYCKVSSALNKNQILTLILNRNIYIQLQIYKKKFDEMLKKRAFIHHYLQEGMDEMEFQEAKYNTADLITEYQILSSFDGGQEE</sequence>
<evidence type="ECO:0000256" key="4">
    <source>
        <dbReference type="ARBA" id="ARBA00023134"/>
    </source>
</evidence>
<dbReference type="GO" id="GO:0005874">
    <property type="term" value="C:microtubule"/>
    <property type="evidence" value="ECO:0007669"/>
    <property type="project" value="UniProtKB-KW"/>
</dbReference>
<dbReference type="RefSeq" id="XP_001009182.1">
    <property type="nucleotide sequence ID" value="XM_001009182.1"/>
</dbReference>
<dbReference type="GO" id="GO:0007017">
    <property type="term" value="P:microtubule-based process"/>
    <property type="evidence" value="ECO:0007669"/>
    <property type="project" value="InterPro"/>
</dbReference>
<dbReference type="InterPro" id="IPR023123">
    <property type="entry name" value="Tubulin_C"/>
</dbReference>
<dbReference type="PRINTS" id="PR01161">
    <property type="entry name" value="TUBULIN"/>
</dbReference>
<dbReference type="SMART" id="SM00864">
    <property type="entry name" value="Tubulin"/>
    <property type="match status" value="1"/>
</dbReference>
<reference evidence="7" key="1">
    <citation type="journal article" date="2006" name="PLoS Biol.">
        <title>Macronuclear genome sequence of the ciliate Tetrahymena thermophila, a model eukaryote.</title>
        <authorList>
            <person name="Eisen J.A."/>
            <person name="Coyne R.S."/>
            <person name="Wu M."/>
            <person name="Wu D."/>
            <person name="Thiagarajan M."/>
            <person name="Wortman J.R."/>
            <person name="Badger J.H."/>
            <person name="Ren Q."/>
            <person name="Amedeo P."/>
            <person name="Jones K.M."/>
            <person name="Tallon L.J."/>
            <person name="Delcher A.L."/>
            <person name="Salzberg S.L."/>
            <person name="Silva J.C."/>
            <person name="Haas B.J."/>
            <person name="Majoros W.H."/>
            <person name="Farzad M."/>
            <person name="Carlton J.M."/>
            <person name="Smith R.K. Jr."/>
            <person name="Garg J."/>
            <person name="Pearlman R.E."/>
            <person name="Karrer K.M."/>
            <person name="Sun L."/>
            <person name="Manning G."/>
            <person name="Elde N.C."/>
            <person name="Turkewitz A.P."/>
            <person name="Asai D.J."/>
            <person name="Wilkes D.E."/>
            <person name="Wang Y."/>
            <person name="Cai H."/>
            <person name="Collins K."/>
            <person name="Stewart B.A."/>
            <person name="Lee S.R."/>
            <person name="Wilamowska K."/>
            <person name="Weinberg Z."/>
            <person name="Ruzzo W.L."/>
            <person name="Wloga D."/>
            <person name="Gaertig J."/>
            <person name="Frankel J."/>
            <person name="Tsao C.-C."/>
            <person name="Gorovsky M.A."/>
            <person name="Keeling P.J."/>
            <person name="Waller R.F."/>
            <person name="Patron N.J."/>
            <person name="Cherry J.M."/>
            <person name="Stover N.A."/>
            <person name="Krieger C.J."/>
            <person name="del Toro C."/>
            <person name="Ryder H.F."/>
            <person name="Williamson S.C."/>
            <person name="Barbeau R.A."/>
            <person name="Hamilton E.P."/>
            <person name="Orias E."/>
        </authorList>
    </citation>
    <scope>NUCLEOTIDE SEQUENCE [LARGE SCALE GENOMIC DNA]</scope>
    <source>
        <strain evidence="7">SB210</strain>
    </source>
</reference>
<dbReference type="KEGG" id="tet:TTHERM_00550910"/>
<feature type="domain" description="Tubulin/FtsZ GTPase" evidence="5">
    <location>
        <begin position="44"/>
        <end position="244"/>
    </location>
</feature>
<keyword evidence="2" id="KW-0493">Microtubule</keyword>
<dbReference type="SUPFAM" id="SSF52490">
    <property type="entry name" value="Tubulin nucleotide-binding domain-like"/>
    <property type="match status" value="1"/>
</dbReference>
<proteinExistence type="inferred from homology"/>
<accession>Q22UN3</accession>
<dbReference type="Gene3D" id="3.40.50.1440">
    <property type="entry name" value="Tubulin/FtsZ, GTPase domain"/>
    <property type="match status" value="1"/>
</dbReference>
<organism evidence="6 7">
    <name type="scientific">Tetrahymena thermophila (strain SB210)</name>
    <dbReference type="NCBI Taxonomy" id="312017"/>
    <lineage>
        <taxon>Eukaryota</taxon>
        <taxon>Sar</taxon>
        <taxon>Alveolata</taxon>
        <taxon>Ciliophora</taxon>
        <taxon>Intramacronucleata</taxon>
        <taxon>Oligohymenophorea</taxon>
        <taxon>Hymenostomatida</taxon>
        <taxon>Tetrahymenina</taxon>
        <taxon>Tetrahymenidae</taxon>
        <taxon>Tetrahymena</taxon>
    </lineage>
</organism>
<keyword evidence="4" id="KW-0342">GTP-binding</keyword>
<evidence type="ECO:0000256" key="1">
    <source>
        <dbReference type="ARBA" id="ARBA00009636"/>
    </source>
</evidence>
<dbReference type="PANTHER" id="PTHR11588">
    <property type="entry name" value="TUBULIN"/>
    <property type="match status" value="1"/>
</dbReference>
<dbReference type="SUPFAM" id="SSF55307">
    <property type="entry name" value="Tubulin C-terminal domain-like"/>
    <property type="match status" value="1"/>
</dbReference>
<dbReference type="InterPro" id="IPR036525">
    <property type="entry name" value="Tubulin/FtsZ_GTPase_sf"/>
</dbReference>
<dbReference type="GeneID" id="7834474"/>
<name>Q22UN3_TETTS</name>
<dbReference type="InterPro" id="IPR000217">
    <property type="entry name" value="Tubulin"/>
</dbReference>